<gene>
    <name evidence="1" type="ORF">Ddye_025148</name>
</gene>
<keyword evidence="2" id="KW-1185">Reference proteome</keyword>
<dbReference type="Proteomes" id="UP001280121">
    <property type="component" value="Unassembled WGS sequence"/>
</dbReference>
<accession>A0AAD9TW67</accession>
<dbReference type="AlphaFoldDB" id="A0AAD9TW67"/>
<protein>
    <submittedName>
        <fullName evidence="1">Uncharacterized protein</fullName>
    </submittedName>
</protein>
<name>A0AAD9TW67_9ROSI</name>
<evidence type="ECO:0000313" key="1">
    <source>
        <dbReference type="EMBL" id="KAK2643385.1"/>
    </source>
</evidence>
<comment type="caution">
    <text evidence="1">The sequence shown here is derived from an EMBL/GenBank/DDBJ whole genome shotgun (WGS) entry which is preliminary data.</text>
</comment>
<evidence type="ECO:0000313" key="2">
    <source>
        <dbReference type="Proteomes" id="UP001280121"/>
    </source>
</evidence>
<sequence length="187" mass="20362">MPPPSLPFFSVLSCSSVANATGPPPSLPPIKTAQEGANEATKTLNKGIFELDKALSLTAELEKQNKKFVEDLIAAKAKIVALSSRQQKRVPAGGEHKSPKLKDVQKIIANKLEHSIFYHSLTNEEVRKDHQCPVNHDKPTAFSAHSSIVGEIQNRSAHLLVIKADIETKGGSSTVLSRKFLLQLIQI</sequence>
<proteinExistence type="predicted"/>
<organism evidence="1 2">
    <name type="scientific">Dipteronia dyeriana</name>
    <dbReference type="NCBI Taxonomy" id="168575"/>
    <lineage>
        <taxon>Eukaryota</taxon>
        <taxon>Viridiplantae</taxon>
        <taxon>Streptophyta</taxon>
        <taxon>Embryophyta</taxon>
        <taxon>Tracheophyta</taxon>
        <taxon>Spermatophyta</taxon>
        <taxon>Magnoliopsida</taxon>
        <taxon>eudicotyledons</taxon>
        <taxon>Gunneridae</taxon>
        <taxon>Pentapetalae</taxon>
        <taxon>rosids</taxon>
        <taxon>malvids</taxon>
        <taxon>Sapindales</taxon>
        <taxon>Sapindaceae</taxon>
        <taxon>Hippocastanoideae</taxon>
        <taxon>Acereae</taxon>
        <taxon>Dipteronia</taxon>
    </lineage>
</organism>
<dbReference type="EMBL" id="JANJYI010000007">
    <property type="protein sequence ID" value="KAK2643385.1"/>
    <property type="molecule type" value="Genomic_DNA"/>
</dbReference>
<reference evidence="1" key="1">
    <citation type="journal article" date="2023" name="Plant J.">
        <title>Genome sequences and population genomics provide insights into the demographic history, inbreeding, and mutation load of two 'living fossil' tree species of Dipteronia.</title>
        <authorList>
            <person name="Feng Y."/>
            <person name="Comes H.P."/>
            <person name="Chen J."/>
            <person name="Zhu S."/>
            <person name="Lu R."/>
            <person name="Zhang X."/>
            <person name="Li P."/>
            <person name="Qiu J."/>
            <person name="Olsen K.M."/>
            <person name="Qiu Y."/>
        </authorList>
    </citation>
    <scope>NUCLEOTIDE SEQUENCE</scope>
    <source>
        <strain evidence="1">KIB01</strain>
    </source>
</reference>